<comment type="caution">
    <text evidence="1">The sequence shown here is derived from an EMBL/GenBank/DDBJ whole genome shotgun (WGS) entry which is preliminary data.</text>
</comment>
<evidence type="ECO:0000313" key="1">
    <source>
        <dbReference type="EMBL" id="OWK97080.1"/>
    </source>
</evidence>
<evidence type="ECO:0000313" key="2">
    <source>
        <dbReference type="Proteomes" id="UP000197587"/>
    </source>
</evidence>
<reference evidence="1 2" key="2">
    <citation type="submission" date="2017-05" db="EMBL/GenBank/DDBJ databases">
        <title>Genome of Chryseobacterium haifense.</title>
        <authorList>
            <person name="Newman J.D."/>
        </authorList>
    </citation>
    <scope>NUCLEOTIDE SEQUENCE [LARGE SCALE GENOMIC DNA]</scope>
    <source>
        <strain evidence="1 2">DSM 19056</strain>
    </source>
</reference>
<proteinExistence type="predicted"/>
<dbReference type="Proteomes" id="UP000197587">
    <property type="component" value="Unassembled WGS sequence"/>
</dbReference>
<organism evidence="1 2">
    <name type="scientific">Kaistella haifensis DSM 19056</name>
    <dbReference type="NCBI Taxonomy" id="1450526"/>
    <lineage>
        <taxon>Bacteria</taxon>
        <taxon>Pseudomonadati</taxon>
        <taxon>Bacteroidota</taxon>
        <taxon>Flavobacteriia</taxon>
        <taxon>Flavobacteriales</taxon>
        <taxon>Weeksellaceae</taxon>
        <taxon>Chryseobacterium group</taxon>
        <taxon>Kaistella</taxon>
    </lineage>
</organism>
<sequence>MILSSGMTIKANYSHRKHVIKSIERNCTCANPADELGLTKKGMEKCSPEHIHIRCKDTEDNMNSWFNGFVENEDGKVRSIWSPTDEIIIISIPKNLQLELF</sequence>
<reference evidence="1 2" key="1">
    <citation type="submission" date="2014-01" db="EMBL/GenBank/DDBJ databases">
        <authorList>
            <consortium name="Genome Consortium for Active Teaching"/>
            <person name="Sontag T.C."/>
            <person name="Newman J.D."/>
        </authorList>
    </citation>
    <scope>NUCLEOTIDE SEQUENCE [LARGE SCALE GENOMIC DNA]</scope>
    <source>
        <strain evidence="1 2">DSM 19056</strain>
    </source>
</reference>
<dbReference type="AlphaFoldDB" id="A0A246B6T0"/>
<accession>A0A246B6T0</accession>
<protein>
    <submittedName>
        <fullName evidence="1">Uncharacterized protein</fullName>
    </submittedName>
</protein>
<name>A0A246B6T0_9FLAO</name>
<dbReference type="EMBL" id="JASZ02000045">
    <property type="protein sequence ID" value="OWK97080.1"/>
    <property type="molecule type" value="Genomic_DNA"/>
</dbReference>
<gene>
    <name evidence="1" type="ORF">AP75_13185</name>
</gene>
<keyword evidence="2" id="KW-1185">Reference proteome</keyword>